<reference evidence="1 2" key="1">
    <citation type="submission" date="2014-04" db="EMBL/GenBank/DDBJ databases">
        <title>Evolutionary Origins and Diversification of the Mycorrhizal Mutualists.</title>
        <authorList>
            <consortium name="DOE Joint Genome Institute"/>
            <consortium name="Mycorrhizal Genomics Consortium"/>
            <person name="Kohler A."/>
            <person name="Kuo A."/>
            <person name="Nagy L.G."/>
            <person name="Floudas D."/>
            <person name="Copeland A."/>
            <person name="Barry K.W."/>
            <person name="Cichocki N."/>
            <person name="Veneault-Fourrey C."/>
            <person name="LaButti K."/>
            <person name="Lindquist E.A."/>
            <person name="Lipzen A."/>
            <person name="Lundell T."/>
            <person name="Morin E."/>
            <person name="Murat C."/>
            <person name="Riley R."/>
            <person name="Ohm R."/>
            <person name="Sun H."/>
            <person name="Tunlid A."/>
            <person name="Henrissat B."/>
            <person name="Grigoriev I.V."/>
            <person name="Hibbett D.S."/>
            <person name="Martin F."/>
        </authorList>
    </citation>
    <scope>NUCLEOTIDE SEQUENCE [LARGE SCALE GENOMIC DNA]</scope>
    <source>
        <strain evidence="1 2">MD-312</strain>
    </source>
</reference>
<sequence>MIRCNHENSGRAYLARLWVFVTLGVCFKRTTAWTCLADDDGISSKLFESRRSSLCRELLVYLRSTSNQLVGAPRDKELTAEFRGSCTAGSCSRSRGYVASVVGQAHVDNSVQGPSM</sequence>
<name>A0A0C9UYP3_9AGAM</name>
<evidence type="ECO:0000313" key="1">
    <source>
        <dbReference type="EMBL" id="KIJ58144.1"/>
    </source>
</evidence>
<feature type="non-terminal residue" evidence="1">
    <location>
        <position position="116"/>
    </location>
</feature>
<dbReference type="EMBL" id="KN839979">
    <property type="protein sequence ID" value="KIJ58144.1"/>
    <property type="molecule type" value="Genomic_DNA"/>
</dbReference>
<proteinExistence type="predicted"/>
<organism evidence="1 2">
    <name type="scientific">Hydnomerulius pinastri MD-312</name>
    <dbReference type="NCBI Taxonomy" id="994086"/>
    <lineage>
        <taxon>Eukaryota</taxon>
        <taxon>Fungi</taxon>
        <taxon>Dikarya</taxon>
        <taxon>Basidiomycota</taxon>
        <taxon>Agaricomycotina</taxon>
        <taxon>Agaricomycetes</taxon>
        <taxon>Agaricomycetidae</taxon>
        <taxon>Boletales</taxon>
        <taxon>Boletales incertae sedis</taxon>
        <taxon>Leucogyrophana</taxon>
    </lineage>
</organism>
<evidence type="ECO:0000313" key="2">
    <source>
        <dbReference type="Proteomes" id="UP000053820"/>
    </source>
</evidence>
<gene>
    <name evidence="1" type="ORF">HYDPIDRAFT_119932</name>
</gene>
<keyword evidence="2" id="KW-1185">Reference proteome</keyword>
<dbReference type="HOGENOM" id="CLU_2346972_0_0_1"/>
<protein>
    <submittedName>
        <fullName evidence="1">Uncharacterized protein</fullName>
    </submittedName>
</protein>
<dbReference type="Proteomes" id="UP000053820">
    <property type="component" value="Unassembled WGS sequence"/>
</dbReference>
<dbReference type="AlphaFoldDB" id="A0A0C9UYP3"/>
<accession>A0A0C9UYP3</accession>